<feature type="region of interest" description="Disordered" evidence="1">
    <location>
        <begin position="77"/>
        <end position="102"/>
    </location>
</feature>
<dbReference type="Gramene" id="EOY00138">
    <property type="protein sequence ID" value="EOY00138"/>
    <property type="gene ID" value="TCM_009689"/>
</dbReference>
<protein>
    <submittedName>
        <fullName evidence="2">Uncharacterized protein</fullName>
    </submittedName>
</protein>
<sequence length="141" mass="15923">MIANMLKVINKSRKTLLYGMVISAIIDLVGINTRCDPPKQHAMHTTINEHAINKLGLLFVNKTWAQKETMVKLEIVRDEESDDSRPELNANPSVDPSANPSYQPMSTAFEFEQAFTRFLSYMESIDARIVGRLITLEAQTP</sequence>
<proteinExistence type="predicted"/>
<gene>
    <name evidence="2" type="ORF">TCM_009689</name>
</gene>
<dbReference type="InParanoid" id="A0A061E694"/>
<evidence type="ECO:0000313" key="2">
    <source>
        <dbReference type="EMBL" id="EOY00138.1"/>
    </source>
</evidence>
<accession>A0A061E694</accession>
<organism evidence="2 3">
    <name type="scientific">Theobroma cacao</name>
    <name type="common">Cacao</name>
    <name type="synonym">Cocoa</name>
    <dbReference type="NCBI Taxonomy" id="3641"/>
    <lineage>
        <taxon>Eukaryota</taxon>
        <taxon>Viridiplantae</taxon>
        <taxon>Streptophyta</taxon>
        <taxon>Embryophyta</taxon>
        <taxon>Tracheophyta</taxon>
        <taxon>Spermatophyta</taxon>
        <taxon>Magnoliopsida</taxon>
        <taxon>eudicotyledons</taxon>
        <taxon>Gunneridae</taxon>
        <taxon>Pentapetalae</taxon>
        <taxon>rosids</taxon>
        <taxon>malvids</taxon>
        <taxon>Malvales</taxon>
        <taxon>Malvaceae</taxon>
        <taxon>Byttnerioideae</taxon>
        <taxon>Theobroma</taxon>
    </lineage>
</organism>
<name>A0A061E694_THECC</name>
<feature type="compositionally biased region" description="Polar residues" evidence="1">
    <location>
        <begin position="90"/>
        <end position="102"/>
    </location>
</feature>
<dbReference type="EMBL" id="CM001880">
    <property type="protein sequence ID" value="EOY00138.1"/>
    <property type="molecule type" value="Genomic_DNA"/>
</dbReference>
<evidence type="ECO:0000313" key="3">
    <source>
        <dbReference type="Proteomes" id="UP000026915"/>
    </source>
</evidence>
<evidence type="ECO:0000256" key="1">
    <source>
        <dbReference type="SAM" id="MobiDB-lite"/>
    </source>
</evidence>
<dbReference type="Proteomes" id="UP000026915">
    <property type="component" value="Chromosome 2"/>
</dbReference>
<keyword evidence="3" id="KW-1185">Reference proteome</keyword>
<dbReference type="HOGENOM" id="CLU_1858892_0_0_1"/>
<dbReference type="AlphaFoldDB" id="A0A061E694"/>
<reference evidence="2 3" key="1">
    <citation type="journal article" date="2013" name="Genome Biol.">
        <title>The genome sequence of the most widely cultivated cacao type and its use to identify candidate genes regulating pod color.</title>
        <authorList>
            <person name="Motamayor J.C."/>
            <person name="Mockaitis K."/>
            <person name="Schmutz J."/>
            <person name="Haiminen N."/>
            <person name="Iii D.L."/>
            <person name="Cornejo O."/>
            <person name="Findley S.D."/>
            <person name="Zheng P."/>
            <person name="Utro F."/>
            <person name="Royaert S."/>
            <person name="Saski C."/>
            <person name="Jenkins J."/>
            <person name="Podicheti R."/>
            <person name="Zhao M."/>
            <person name="Scheffler B.E."/>
            <person name="Stack J.C."/>
            <person name="Feltus F.A."/>
            <person name="Mustiga G.M."/>
            <person name="Amores F."/>
            <person name="Phillips W."/>
            <person name="Marelli J.P."/>
            <person name="May G.D."/>
            <person name="Shapiro H."/>
            <person name="Ma J."/>
            <person name="Bustamante C.D."/>
            <person name="Schnell R.J."/>
            <person name="Main D."/>
            <person name="Gilbert D."/>
            <person name="Parida L."/>
            <person name="Kuhn D.N."/>
        </authorList>
    </citation>
    <scope>NUCLEOTIDE SEQUENCE [LARGE SCALE GENOMIC DNA]</scope>
    <source>
        <strain evidence="3">cv. Matina 1-6</strain>
    </source>
</reference>
<feature type="compositionally biased region" description="Basic and acidic residues" evidence="1">
    <location>
        <begin position="77"/>
        <end position="86"/>
    </location>
</feature>